<keyword evidence="4" id="KW-0963">Cytoplasm</keyword>
<dbReference type="RefSeq" id="XP_056473206.1">
    <property type="nucleotide sequence ID" value="XM_056619840.1"/>
</dbReference>
<comment type="subunit">
    <text evidence="11">Component of the heptameric LSM1-LSM7 complex, which consists of LSM1, LSM2, LSM3, LSM4, LSM5, LSM6 and LSM7. Component of the heptameric LSM2-LSM8 complex, which consists of LSM2, LSM3, LSM4, LSM5, LSM6, LSM7 and LSM8. The LSm subunits form a seven-membered ring structure with a doughnut shape.</text>
</comment>
<dbReference type="Gene3D" id="2.30.30.100">
    <property type="match status" value="1"/>
</dbReference>
<sequence length="98" mass="11142">MPAPNSFPRNKQKQQQLVVPINMIFGGMQSKSIVKIWLVDAPRDRIEGRIQAFDEFMNMTLEDAVEVRVSARGREEKRRNLGEIVLKGDNVSLIAFGN</sequence>
<dbReference type="GO" id="GO:0000387">
    <property type="term" value="P:spliceosomal snRNP assembly"/>
    <property type="evidence" value="ECO:0007669"/>
    <property type="project" value="UniProtKB-UniRule"/>
</dbReference>
<evidence type="ECO:0000256" key="6">
    <source>
        <dbReference type="ARBA" id="ARBA00022728"/>
    </source>
</evidence>
<name>A0A9W9K783_9EURO</name>
<dbReference type="OrthoDB" id="25620at2759"/>
<reference evidence="14" key="2">
    <citation type="journal article" date="2023" name="IMA Fungus">
        <title>Comparative genomic study of the Penicillium genus elucidates a diverse pangenome and 15 lateral gene transfer events.</title>
        <authorList>
            <person name="Petersen C."/>
            <person name="Sorensen T."/>
            <person name="Nielsen M.R."/>
            <person name="Sondergaard T.E."/>
            <person name="Sorensen J.L."/>
            <person name="Fitzpatrick D.A."/>
            <person name="Frisvad J.C."/>
            <person name="Nielsen K.L."/>
        </authorList>
    </citation>
    <scope>NUCLEOTIDE SEQUENCE</scope>
    <source>
        <strain evidence="14">IBT 30761</strain>
    </source>
</reference>
<dbReference type="GeneID" id="81358819"/>
<dbReference type="InterPro" id="IPR027078">
    <property type="entry name" value="snRNP-E"/>
</dbReference>
<evidence type="ECO:0000256" key="12">
    <source>
        <dbReference type="RuleBase" id="RU365053"/>
    </source>
</evidence>
<dbReference type="Pfam" id="PF01423">
    <property type="entry name" value="LSM"/>
    <property type="match status" value="1"/>
</dbReference>
<protein>
    <recommendedName>
        <fullName evidence="12">Small nuclear ribonucleoprotein E</fullName>
        <shortName evidence="12">snRNP-E</shortName>
    </recommendedName>
    <alternativeName>
        <fullName evidence="12">Sm protein E</fullName>
    </alternativeName>
</protein>
<comment type="similarity">
    <text evidence="3 12">Belongs to the snRNP Sm proteins family.</text>
</comment>
<evidence type="ECO:0000313" key="15">
    <source>
        <dbReference type="Proteomes" id="UP001149074"/>
    </source>
</evidence>
<evidence type="ECO:0000256" key="9">
    <source>
        <dbReference type="ARBA" id="ARBA00023242"/>
    </source>
</evidence>
<evidence type="ECO:0000256" key="11">
    <source>
        <dbReference type="ARBA" id="ARBA00025892"/>
    </source>
</evidence>
<dbReference type="CDD" id="cd01718">
    <property type="entry name" value="Sm_E"/>
    <property type="match status" value="1"/>
</dbReference>
<dbReference type="InterPro" id="IPR001163">
    <property type="entry name" value="Sm_dom_euk/arc"/>
</dbReference>
<comment type="subcellular location">
    <subcellularLocation>
        <location evidence="2">Cytoplasm</location>
    </subcellularLocation>
    <subcellularLocation>
        <location evidence="1 12">Nucleus</location>
    </subcellularLocation>
</comment>
<dbReference type="AlphaFoldDB" id="A0A9W9K783"/>
<evidence type="ECO:0000256" key="1">
    <source>
        <dbReference type="ARBA" id="ARBA00004123"/>
    </source>
</evidence>
<dbReference type="InterPro" id="IPR047575">
    <property type="entry name" value="Sm"/>
</dbReference>
<reference evidence="14" key="1">
    <citation type="submission" date="2022-11" db="EMBL/GenBank/DDBJ databases">
        <authorList>
            <person name="Petersen C."/>
        </authorList>
    </citation>
    <scope>NUCLEOTIDE SEQUENCE</scope>
    <source>
        <strain evidence="14">IBT 30761</strain>
    </source>
</reference>
<evidence type="ECO:0000259" key="13">
    <source>
        <dbReference type="PROSITE" id="PS52002"/>
    </source>
</evidence>
<keyword evidence="8 12" id="KW-0508">mRNA splicing</keyword>
<accession>A0A9W9K783</accession>
<feature type="domain" description="Sm" evidence="13">
    <location>
        <begin position="21"/>
        <end position="98"/>
    </location>
</feature>
<evidence type="ECO:0000256" key="10">
    <source>
        <dbReference type="ARBA" id="ARBA00023274"/>
    </source>
</evidence>
<comment type="function">
    <text evidence="12">Involved in pre-mRNA splicing. Binds and is required for the stability of snRNA U1, U2, U4 and U5 which contain a highly conserved structural motif called the Sm binding site. Involved in cap modification.</text>
</comment>
<evidence type="ECO:0000256" key="3">
    <source>
        <dbReference type="ARBA" id="ARBA00006850"/>
    </source>
</evidence>
<organism evidence="14 15">
    <name type="scientific">Penicillium argentinense</name>
    <dbReference type="NCBI Taxonomy" id="1131581"/>
    <lineage>
        <taxon>Eukaryota</taxon>
        <taxon>Fungi</taxon>
        <taxon>Dikarya</taxon>
        <taxon>Ascomycota</taxon>
        <taxon>Pezizomycotina</taxon>
        <taxon>Eurotiomycetes</taxon>
        <taxon>Eurotiomycetidae</taxon>
        <taxon>Eurotiales</taxon>
        <taxon>Aspergillaceae</taxon>
        <taxon>Penicillium</taxon>
    </lineage>
</organism>
<dbReference type="GO" id="GO:0005682">
    <property type="term" value="C:U5 snRNP"/>
    <property type="evidence" value="ECO:0007669"/>
    <property type="project" value="UniProtKB-UniRule"/>
</dbReference>
<comment type="caution">
    <text evidence="14">The sequence shown here is derived from an EMBL/GenBank/DDBJ whole genome shotgun (WGS) entry which is preliminary data.</text>
</comment>
<dbReference type="GO" id="GO:0005737">
    <property type="term" value="C:cytoplasm"/>
    <property type="evidence" value="ECO:0007669"/>
    <property type="project" value="UniProtKB-SubCell"/>
</dbReference>
<dbReference type="GO" id="GO:0005681">
    <property type="term" value="C:spliceosomal complex"/>
    <property type="evidence" value="ECO:0007669"/>
    <property type="project" value="UniProtKB-KW"/>
</dbReference>
<keyword evidence="6 12" id="KW-0747">Spliceosome</keyword>
<dbReference type="EMBL" id="JAPQKI010000006">
    <property type="protein sequence ID" value="KAJ5095056.1"/>
    <property type="molecule type" value="Genomic_DNA"/>
</dbReference>
<gene>
    <name evidence="14" type="ORF">N7532_007347</name>
</gene>
<evidence type="ECO:0000256" key="7">
    <source>
        <dbReference type="ARBA" id="ARBA00022884"/>
    </source>
</evidence>
<dbReference type="SMART" id="SM00651">
    <property type="entry name" value="Sm"/>
    <property type="match status" value="1"/>
</dbReference>
<dbReference type="GO" id="GO:0046540">
    <property type="term" value="C:U4/U6 x U5 tri-snRNP complex"/>
    <property type="evidence" value="ECO:0007669"/>
    <property type="project" value="UniProtKB-UniRule"/>
</dbReference>
<keyword evidence="15" id="KW-1185">Reference proteome</keyword>
<dbReference type="InterPro" id="IPR010920">
    <property type="entry name" value="LSM_dom_sf"/>
</dbReference>
<dbReference type="GO" id="GO:0005687">
    <property type="term" value="C:U4 snRNP"/>
    <property type="evidence" value="ECO:0007669"/>
    <property type="project" value="UniProtKB-UniRule"/>
</dbReference>
<dbReference type="PANTHER" id="PTHR11193">
    <property type="entry name" value="SMALL NUCLEAR RIBONUCLEOPROTEIN E"/>
    <property type="match status" value="1"/>
</dbReference>
<evidence type="ECO:0000313" key="14">
    <source>
        <dbReference type="EMBL" id="KAJ5095056.1"/>
    </source>
</evidence>
<keyword evidence="9 12" id="KW-0539">Nucleus</keyword>
<evidence type="ECO:0000256" key="4">
    <source>
        <dbReference type="ARBA" id="ARBA00022490"/>
    </source>
</evidence>
<dbReference type="GO" id="GO:0005685">
    <property type="term" value="C:U1 snRNP"/>
    <property type="evidence" value="ECO:0007669"/>
    <property type="project" value="UniProtKB-UniRule"/>
</dbReference>
<evidence type="ECO:0000256" key="8">
    <source>
        <dbReference type="ARBA" id="ARBA00023187"/>
    </source>
</evidence>
<dbReference type="Proteomes" id="UP001149074">
    <property type="component" value="Unassembled WGS sequence"/>
</dbReference>
<dbReference type="GO" id="GO:0003723">
    <property type="term" value="F:RNA binding"/>
    <property type="evidence" value="ECO:0007669"/>
    <property type="project" value="UniProtKB-KW"/>
</dbReference>
<evidence type="ECO:0000256" key="5">
    <source>
        <dbReference type="ARBA" id="ARBA00022664"/>
    </source>
</evidence>
<keyword evidence="5 12" id="KW-0507">mRNA processing</keyword>
<dbReference type="PROSITE" id="PS52002">
    <property type="entry name" value="SM"/>
    <property type="match status" value="1"/>
</dbReference>
<dbReference type="SUPFAM" id="SSF50182">
    <property type="entry name" value="Sm-like ribonucleoproteins"/>
    <property type="match status" value="1"/>
</dbReference>
<dbReference type="GO" id="GO:0005686">
    <property type="term" value="C:U2 snRNP"/>
    <property type="evidence" value="ECO:0007669"/>
    <property type="project" value="UniProtKB-UniRule"/>
</dbReference>
<evidence type="ECO:0000256" key="2">
    <source>
        <dbReference type="ARBA" id="ARBA00004496"/>
    </source>
</evidence>
<proteinExistence type="inferred from homology"/>
<keyword evidence="10 12" id="KW-0687">Ribonucleoprotein</keyword>
<keyword evidence="7 12" id="KW-0694">RNA-binding</keyword>